<feature type="compositionally biased region" description="Pro residues" evidence="1">
    <location>
        <begin position="1"/>
        <end position="11"/>
    </location>
</feature>
<proteinExistence type="predicted"/>
<dbReference type="AlphaFoldDB" id="A0A918Q992"/>
<feature type="region of interest" description="Disordered" evidence="1">
    <location>
        <begin position="1"/>
        <end position="133"/>
    </location>
</feature>
<dbReference type="Proteomes" id="UP000622166">
    <property type="component" value="Unassembled WGS sequence"/>
</dbReference>
<gene>
    <name evidence="2" type="ORF">GCM10010365_68040</name>
</gene>
<protein>
    <submittedName>
        <fullName evidence="2">Uncharacterized protein</fullName>
    </submittedName>
</protein>
<sequence>MDLNPGLPPAQVPGADSGRGPGRSPWIQDRGLTPTGPRDSLPQRRSGTEEPRGSGTEGSPRTRARAKPPWTRGRGTPPLKPRRLTPTGIGAKPHGSGRGEAPEPGTEGSPRTRAGAKPPWTRGEQGAQPPWRG</sequence>
<evidence type="ECO:0000313" key="2">
    <source>
        <dbReference type="EMBL" id="GGZ37689.1"/>
    </source>
</evidence>
<dbReference type="EMBL" id="BMVW01000020">
    <property type="protein sequence ID" value="GGZ37689.1"/>
    <property type="molecule type" value="Genomic_DNA"/>
</dbReference>
<comment type="caution">
    <text evidence="2">The sequence shown here is derived from an EMBL/GenBank/DDBJ whole genome shotgun (WGS) entry which is preliminary data.</text>
</comment>
<name>A0A918Q992_9ACTN</name>
<reference evidence="2" key="2">
    <citation type="submission" date="2020-09" db="EMBL/GenBank/DDBJ databases">
        <authorList>
            <person name="Sun Q."/>
            <person name="Ohkuma M."/>
        </authorList>
    </citation>
    <scope>NUCLEOTIDE SEQUENCE</scope>
    <source>
        <strain evidence="2">JCM 4815</strain>
    </source>
</reference>
<evidence type="ECO:0000313" key="3">
    <source>
        <dbReference type="Proteomes" id="UP000622166"/>
    </source>
</evidence>
<keyword evidence="3" id="KW-1185">Reference proteome</keyword>
<evidence type="ECO:0000256" key="1">
    <source>
        <dbReference type="SAM" id="MobiDB-lite"/>
    </source>
</evidence>
<organism evidence="2 3">
    <name type="scientific">Streptomyces poonensis</name>
    <dbReference type="NCBI Taxonomy" id="68255"/>
    <lineage>
        <taxon>Bacteria</taxon>
        <taxon>Bacillati</taxon>
        <taxon>Actinomycetota</taxon>
        <taxon>Actinomycetes</taxon>
        <taxon>Kitasatosporales</taxon>
        <taxon>Streptomycetaceae</taxon>
        <taxon>Streptomyces</taxon>
    </lineage>
</organism>
<reference evidence="2" key="1">
    <citation type="journal article" date="2014" name="Int. J. Syst. Evol. Microbiol.">
        <title>Complete genome sequence of Corynebacterium casei LMG S-19264T (=DSM 44701T), isolated from a smear-ripened cheese.</title>
        <authorList>
            <consortium name="US DOE Joint Genome Institute (JGI-PGF)"/>
            <person name="Walter F."/>
            <person name="Albersmeier A."/>
            <person name="Kalinowski J."/>
            <person name="Ruckert C."/>
        </authorList>
    </citation>
    <scope>NUCLEOTIDE SEQUENCE</scope>
    <source>
        <strain evidence="2">JCM 4815</strain>
    </source>
</reference>
<accession>A0A918Q992</accession>